<name>A0A7S4Q195_9DINO</name>
<feature type="repeat" description="ANK" evidence="3">
    <location>
        <begin position="304"/>
        <end position="336"/>
    </location>
</feature>
<dbReference type="PANTHER" id="PTHR24198:SF165">
    <property type="entry name" value="ANKYRIN REPEAT-CONTAINING PROTEIN-RELATED"/>
    <property type="match status" value="1"/>
</dbReference>
<dbReference type="InterPro" id="IPR036770">
    <property type="entry name" value="Ankyrin_rpt-contain_sf"/>
</dbReference>
<gene>
    <name evidence="5" type="ORF">AMON00008_LOCUS8862</name>
</gene>
<accession>A0A7S4Q195</accession>
<evidence type="ECO:0000256" key="2">
    <source>
        <dbReference type="ARBA" id="ARBA00023043"/>
    </source>
</evidence>
<sequence>MPAQHVGGSPRDGSGYARLAAMAKDQESICSQLMATAKAFEAQLVTLRAEHQALRRCLDRSGVLPADELEKELQSCPPPACTEAIPSMGSSGTSTGLVSAGVDSSCTVTSRPCSLLPQEDTAATAATAATTATFSPAERRRTSDSSPCRAMSPAQGGYAMAHQSSATALSNGVRALSPHLTGTRGRSPNKSCERAESTDGRKGRPRSRSGAMRAPAVEEPEGGEAAPEGDLYELMSKLLDQGTSVVEQQRAVRSVQQLLKRSAEPPNAWNGPGTPLSAVVRAGRSDLARLLLRARANVNERDAKGVSALHVATYDGNAELCRVLLVARADVDACDRHGQTPLFFVPNRDICKLLIERRSDVTVLNRKGQSALHLAGRAGLHEVLAWLSTRVSKALADLKDVHGATARAYALQSGVPKPEASSPRSSRGRRAGSPRVPSRAASPQAMQRTTSPARGAPPLRGGGGTQRLAAAPSTAAPERTEAGPAARCLSLPARNDVRRGSGQLPYVSELVEGRTGSAATGCRTSAGEKFSDGCEKAAPSAQHAAAVLEAAAAVATAAVATAAELEAAQKAEAPDEAGSFDQEADTWPVRAEAELDRLKGSATPAPVARGPGAIAPGAQETTPEVDLSEIGVINETAEDLAELGVCDGDNIFSSLPAMSGAAAATGNAVVAEDEASAEEDDALPETAKRAADSLEDEGVLEDESDEPDAAPAAGGAGGAGRQEDEVDEGEVAGAVDDPPKAREPMTLARLEDELDEVF</sequence>
<organism evidence="5">
    <name type="scientific">Alexandrium monilatum</name>
    <dbReference type="NCBI Taxonomy" id="311494"/>
    <lineage>
        <taxon>Eukaryota</taxon>
        <taxon>Sar</taxon>
        <taxon>Alveolata</taxon>
        <taxon>Dinophyceae</taxon>
        <taxon>Gonyaulacales</taxon>
        <taxon>Pyrocystaceae</taxon>
        <taxon>Alexandrium</taxon>
    </lineage>
</organism>
<feature type="region of interest" description="Disordered" evidence="4">
    <location>
        <begin position="409"/>
        <end position="485"/>
    </location>
</feature>
<reference evidence="5" key="1">
    <citation type="submission" date="2021-01" db="EMBL/GenBank/DDBJ databases">
        <authorList>
            <person name="Corre E."/>
            <person name="Pelletier E."/>
            <person name="Niang G."/>
            <person name="Scheremetjew M."/>
            <person name="Finn R."/>
            <person name="Kale V."/>
            <person name="Holt S."/>
            <person name="Cochrane G."/>
            <person name="Meng A."/>
            <person name="Brown T."/>
            <person name="Cohen L."/>
        </authorList>
    </citation>
    <scope>NUCLEOTIDE SEQUENCE</scope>
    <source>
        <strain evidence="5">CCMP3105</strain>
    </source>
</reference>
<feature type="compositionally biased region" description="Low complexity" evidence="4">
    <location>
        <begin position="433"/>
        <end position="443"/>
    </location>
</feature>
<dbReference type="SUPFAM" id="SSF48403">
    <property type="entry name" value="Ankyrin repeat"/>
    <property type="match status" value="1"/>
</dbReference>
<evidence type="ECO:0000256" key="1">
    <source>
        <dbReference type="ARBA" id="ARBA00022737"/>
    </source>
</evidence>
<dbReference type="Gene3D" id="1.25.40.20">
    <property type="entry name" value="Ankyrin repeat-containing domain"/>
    <property type="match status" value="2"/>
</dbReference>
<proteinExistence type="predicted"/>
<dbReference type="InterPro" id="IPR002110">
    <property type="entry name" value="Ankyrin_rpt"/>
</dbReference>
<evidence type="ECO:0000256" key="3">
    <source>
        <dbReference type="PROSITE-ProRule" id="PRU00023"/>
    </source>
</evidence>
<dbReference type="AlphaFoldDB" id="A0A7S4Q195"/>
<feature type="region of interest" description="Disordered" evidence="4">
    <location>
        <begin position="670"/>
        <end position="758"/>
    </location>
</feature>
<dbReference type="Pfam" id="PF12796">
    <property type="entry name" value="Ank_2"/>
    <property type="match status" value="1"/>
</dbReference>
<protein>
    <submittedName>
        <fullName evidence="5">Uncharacterized protein</fullName>
    </submittedName>
</protein>
<dbReference type="PROSITE" id="PS50297">
    <property type="entry name" value="ANK_REP_REGION"/>
    <property type="match status" value="1"/>
</dbReference>
<dbReference type="PANTHER" id="PTHR24198">
    <property type="entry name" value="ANKYRIN REPEAT AND PROTEIN KINASE DOMAIN-CONTAINING PROTEIN"/>
    <property type="match status" value="1"/>
</dbReference>
<dbReference type="PROSITE" id="PS50088">
    <property type="entry name" value="ANK_REPEAT"/>
    <property type="match status" value="2"/>
</dbReference>
<keyword evidence="1" id="KW-0677">Repeat</keyword>
<feature type="region of interest" description="Disordered" evidence="4">
    <location>
        <begin position="127"/>
        <end position="165"/>
    </location>
</feature>
<feature type="compositionally biased region" description="Basic and acidic residues" evidence="4">
    <location>
        <begin position="191"/>
        <end position="202"/>
    </location>
</feature>
<feature type="region of interest" description="Disordered" evidence="4">
    <location>
        <begin position="177"/>
        <end position="227"/>
    </location>
</feature>
<evidence type="ECO:0000313" key="5">
    <source>
        <dbReference type="EMBL" id="CAE4569243.1"/>
    </source>
</evidence>
<feature type="region of interest" description="Disordered" evidence="4">
    <location>
        <begin position="600"/>
        <end position="626"/>
    </location>
</feature>
<dbReference type="EMBL" id="HBNR01013728">
    <property type="protein sequence ID" value="CAE4569243.1"/>
    <property type="molecule type" value="Transcribed_RNA"/>
</dbReference>
<feature type="repeat" description="ANK" evidence="3">
    <location>
        <begin position="271"/>
        <end position="303"/>
    </location>
</feature>
<keyword evidence="2 3" id="KW-0040">ANK repeat</keyword>
<evidence type="ECO:0000256" key="4">
    <source>
        <dbReference type="SAM" id="MobiDB-lite"/>
    </source>
</evidence>
<feature type="compositionally biased region" description="Acidic residues" evidence="4">
    <location>
        <begin position="671"/>
        <end position="683"/>
    </location>
</feature>
<feature type="compositionally biased region" description="Acidic residues" evidence="4">
    <location>
        <begin position="693"/>
        <end position="708"/>
    </location>
</feature>
<dbReference type="SMART" id="SM00248">
    <property type="entry name" value="ANK"/>
    <property type="match status" value="4"/>
</dbReference>